<sequence length="98" mass="10487">MREECPCMDGSFISGDHFPQCRALDRDLWDALPAAPSGVHVIDNALNVLPISGSAGPPVYWSALLSLLHAIDCVVHPLATIAPDPDPGSLWFYPPSHG</sequence>
<name>A0AAN7DQS1_9FUNG</name>
<comment type="caution">
    <text evidence="1">The sequence shown here is derived from an EMBL/GenBank/DDBJ whole genome shotgun (WGS) entry which is preliminary data.</text>
</comment>
<dbReference type="AlphaFoldDB" id="A0AAN7DQS1"/>
<proteinExistence type="predicted"/>
<evidence type="ECO:0000313" key="2">
    <source>
        <dbReference type="Proteomes" id="UP001304243"/>
    </source>
</evidence>
<reference evidence="1 2" key="1">
    <citation type="submission" date="2022-11" db="EMBL/GenBank/DDBJ databases">
        <title>Mucor velutinosus strain NIH1002 WGS.</title>
        <authorList>
            <person name="Subramanian P."/>
            <person name="Mullikin J.C."/>
            <person name="Segre J.A."/>
            <person name="Zelazny A.M."/>
        </authorList>
    </citation>
    <scope>NUCLEOTIDE SEQUENCE [LARGE SCALE GENOMIC DNA]</scope>
    <source>
        <strain evidence="1 2">NIH1002</strain>
    </source>
</reference>
<gene>
    <name evidence="1" type="primary">SPA2_2</name>
    <name evidence="1" type="ORF">ATC70_004218</name>
</gene>
<dbReference type="Proteomes" id="UP001304243">
    <property type="component" value="Unassembled WGS sequence"/>
</dbReference>
<protein>
    <submittedName>
        <fullName evidence="1">Component of the polarisome</fullName>
    </submittedName>
</protein>
<dbReference type="EMBL" id="JASEJX010000001">
    <property type="protein sequence ID" value="KAK4521686.1"/>
    <property type="molecule type" value="Genomic_DNA"/>
</dbReference>
<dbReference type="RefSeq" id="XP_064688352.1">
    <property type="nucleotide sequence ID" value="XM_064823527.1"/>
</dbReference>
<accession>A0AAN7DQS1</accession>
<dbReference type="GeneID" id="89947904"/>
<keyword evidence="2" id="KW-1185">Reference proteome</keyword>
<organism evidence="1 2">
    <name type="scientific">Mucor velutinosus</name>
    <dbReference type="NCBI Taxonomy" id="708070"/>
    <lineage>
        <taxon>Eukaryota</taxon>
        <taxon>Fungi</taxon>
        <taxon>Fungi incertae sedis</taxon>
        <taxon>Mucoromycota</taxon>
        <taxon>Mucoromycotina</taxon>
        <taxon>Mucoromycetes</taxon>
        <taxon>Mucorales</taxon>
        <taxon>Mucorineae</taxon>
        <taxon>Mucoraceae</taxon>
        <taxon>Mucor</taxon>
    </lineage>
</organism>
<evidence type="ECO:0000313" key="1">
    <source>
        <dbReference type="EMBL" id="KAK4521686.1"/>
    </source>
</evidence>